<comment type="catalytic activity">
    <reaction evidence="1">
        <text>ATP + protein L-histidine = ADP + protein N-phospho-L-histidine.</text>
        <dbReference type="EC" id="2.7.13.3"/>
    </reaction>
</comment>
<dbReference type="CDD" id="cd00082">
    <property type="entry name" value="HisKA"/>
    <property type="match status" value="1"/>
</dbReference>
<keyword evidence="4" id="KW-0597">Phosphoprotein</keyword>
<dbReference type="PROSITE" id="PS50885">
    <property type="entry name" value="HAMP"/>
    <property type="match status" value="1"/>
</dbReference>
<feature type="transmembrane region" description="Helical" evidence="13">
    <location>
        <begin position="148"/>
        <end position="171"/>
    </location>
</feature>
<keyword evidence="17" id="KW-1185">Reference proteome</keyword>
<evidence type="ECO:0000256" key="4">
    <source>
        <dbReference type="ARBA" id="ARBA00022553"/>
    </source>
</evidence>
<feature type="domain" description="HAMP" evidence="15">
    <location>
        <begin position="172"/>
        <end position="224"/>
    </location>
</feature>
<dbReference type="InterPro" id="IPR050428">
    <property type="entry name" value="TCS_sensor_his_kinase"/>
</dbReference>
<evidence type="ECO:0000259" key="14">
    <source>
        <dbReference type="PROSITE" id="PS50109"/>
    </source>
</evidence>
<dbReference type="EC" id="2.7.13.3" evidence="3"/>
<keyword evidence="6 13" id="KW-0812">Transmembrane</keyword>
<evidence type="ECO:0000256" key="6">
    <source>
        <dbReference type="ARBA" id="ARBA00022692"/>
    </source>
</evidence>
<dbReference type="InterPro" id="IPR004358">
    <property type="entry name" value="Sig_transdc_His_kin-like_C"/>
</dbReference>
<keyword evidence="11" id="KW-0902">Two-component regulatory system</keyword>
<feature type="domain" description="Histidine kinase" evidence="14">
    <location>
        <begin position="232"/>
        <end position="441"/>
    </location>
</feature>
<keyword evidence="5" id="KW-0808">Transferase</keyword>
<evidence type="ECO:0000256" key="10">
    <source>
        <dbReference type="ARBA" id="ARBA00022989"/>
    </source>
</evidence>
<dbReference type="InterPro" id="IPR013727">
    <property type="entry name" value="2CSK_N"/>
</dbReference>
<feature type="transmembrane region" description="Helical" evidence="13">
    <location>
        <begin position="6"/>
        <end position="27"/>
    </location>
</feature>
<evidence type="ECO:0000256" key="12">
    <source>
        <dbReference type="ARBA" id="ARBA00023136"/>
    </source>
</evidence>
<dbReference type="Gene3D" id="1.10.287.130">
    <property type="match status" value="1"/>
</dbReference>
<evidence type="ECO:0000256" key="11">
    <source>
        <dbReference type="ARBA" id="ARBA00023012"/>
    </source>
</evidence>
<name>A0ABQ2EBV3_9GAMM</name>
<keyword evidence="8 16" id="KW-0418">Kinase</keyword>
<dbReference type="Gene3D" id="3.30.565.10">
    <property type="entry name" value="Histidine kinase-like ATPase, C-terminal domain"/>
    <property type="match status" value="1"/>
</dbReference>
<dbReference type="InterPro" id="IPR003594">
    <property type="entry name" value="HATPase_dom"/>
</dbReference>
<evidence type="ECO:0000256" key="7">
    <source>
        <dbReference type="ARBA" id="ARBA00022741"/>
    </source>
</evidence>
<dbReference type="PANTHER" id="PTHR45436">
    <property type="entry name" value="SENSOR HISTIDINE KINASE YKOH"/>
    <property type="match status" value="1"/>
</dbReference>
<dbReference type="EMBL" id="BMME01000001">
    <property type="protein sequence ID" value="GGK05855.1"/>
    <property type="molecule type" value="Genomic_DNA"/>
</dbReference>
<dbReference type="SMART" id="SM00387">
    <property type="entry name" value="HATPase_c"/>
    <property type="match status" value="1"/>
</dbReference>
<evidence type="ECO:0000256" key="3">
    <source>
        <dbReference type="ARBA" id="ARBA00012438"/>
    </source>
</evidence>
<keyword evidence="7" id="KW-0547">Nucleotide-binding</keyword>
<evidence type="ECO:0000256" key="1">
    <source>
        <dbReference type="ARBA" id="ARBA00000085"/>
    </source>
</evidence>
<dbReference type="Pfam" id="PF02518">
    <property type="entry name" value="HATPase_c"/>
    <property type="match status" value="1"/>
</dbReference>
<proteinExistence type="predicted"/>
<dbReference type="SUPFAM" id="SSF47384">
    <property type="entry name" value="Homodimeric domain of signal transducing histidine kinase"/>
    <property type="match status" value="1"/>
</dbReference>
<keyword evidence="10 13" id="KW-1133">Transmembrane helix</keyword>
<dbReference type="InterPro" id="IPR005467">
    <property type="entry name" value="His_kinase_dom"/>
</dbReference>
<keyword evidence="12 13" id="KW-0472">Membrane</keyword>
<keyword evidence="9" id="KW-0067">ATP-binding</keyword>
<accession>A0ABQ2EBV3</accession>
<dbReference type="InterPro" id="IPR036890">
    <property type="entry name" value="HATPase_C_sf"/>
</dbReference>
<dbReference type="Pfam" id="PF08521">
    <property type="entry name" value="2CSK_N"/>
    <property type="match status" value="1"/>
</dbReference>
<protein>
    <recommendedName>
        <fullName evidence="3">histidine kinase</fullName>
        <ecNumber evidence="3">2.7.13.3</ecNumber>
    </recommendedName>
</protein>
<evidence type="ECO:0000313" key="17">
    <source>
        <dbReference type="Proteomes" id="UP000599009"/>
    </source>
</evidence>
<dbReference type="RefSeq" id="WP_132986067.1">
    <property type="nucleotide sequence ID" value="NZ_BMME01000001.1"/>
</dbReference>
<evidence type="ECO:0000256" key="8">
    <source>
        <dbReference type="ARBA" id="ARBA00022777"/>
    </source>
</evidence>
<reference evidence="17" key="1">
    <citation type="journal article" date="2019" name="Int. J. Syst. Evol. Microbiol.">
        <title>The Global Catalogue of Microorganisms (GCM) 10K type strain sequencing project: providing services to taxonomists for standard genome sequencing and annotation.</title>
        <authorList>
            <consortium name="The Broad Institute Genomics Platform"/>
            <consortium name="The Broad Institute Genome Sequencing Center for Infectious Disease"/>
            <person name="Wu L."/>
            <person name="Ma J."/>
        </authorList>
    </citation>
    <scope>NUCLEOTIDE SEQUENCE [LARGE SCALE GENOMIC DNA]</scope>
    <source>
        <strain evidence="17">CGMCC 1.8985</strain>
    </source>
</reference>
<dbReference type="GO" id="GO:0016301">
    <property type="term" value="F:kinase activity"/>
    <property type="evidence" value="ECO:0007669"/>
    <property type="project" value="UniProtKB-KW"/>
</dbReference>
<gene>
    <name evidence="16" type="ORF">GCM10011394_13770</name>
</gene>
<dbReference type="PRINTS" id="PR00344">
    <property type="entry name" value="BCTRLSENSOR"/>
</dbReference>
<evidence type="ECO:0000256" key="9">
    <source>
        <dbReference type="ARBA" id="ARBA00022840"/>
    </source>
</evidence>
<dbReference type="SMART" id="SM00388">
    <property type="entry name" value="HisKA"/>
    <property type="match status" value="1"/>
</dbReference>
<dbReference type="InterPro" id="IPR003661">
    <property type="entry name" value="HisK_dim/P_dom"/>
</dbReference>
<comment type="subcellular location">
    <subcellularLocation>
        <location evidence="2">Membrane</location>
        <topology evidence="2">Multi-pass membrane protein</topology>
    </subcellularLocation>
</comment>
<dbReference type="InterPro" id="IPR003660">
    <property type="entry name" value="HAMP_dom"/>
</dbReference>
<dbReference type="SUPFAM" id="SSF55874">
    <property type="entry name" value="ATPase domain of HSP90 chaperone/DNA topoisomerase II/histidine kinase"/>
    <property type="match status" value="1"/>
</dbReference>
<evidence type="ECO:0000256" key="13">
    <source>
        <dbReference type="SAM" id="Phobius"/>
    </source>
</evidence>
<dbReference type="Proteomes" id="UP000599009">
    <property type="component" value="Unassembled WGS sequence"/>
</dbReference>
<sequence length="450" mass="48458">MSLRLRLVLTIGIALAVLWSGAALWMLRDLDRHLQQTLDERLSMSARMVSGLLAQSRIGEGGAPAMSMRDAITVPGSRGMACQIRSLRGEVVAMTRGAPDMVMAAAARGYRTQTVDGVRWRTYTLQSDGYSITTADSLDERASLRRGIAFAAGLPFLIAAAGGLLALWVGASRGLAPLDQLRRTLAHRQPDTIEPLEARSLPTELRPLIDSLNRLLQRIAQAVHRERSFTNDAAHELRTPLTAIDTHLQVARLTTGSEARQALADADEGVRRMRATLDQLLMLARVEGRLPFDEGELISADEVVRRVIAASAPEAAARVACRGDGGAAMVAVPPALAVVALRNLTDNALRYSPPGSQVEVVTESDGANVRFRVIDQGSGFSLDDRGQAMQRFWRGRGRDSSGSGLGLAIVDAIATRYGGNIALGPGDGGGTVAELVFPRQQEPSMDFRWR</sequence>
<evidence type="ECO:0000256" key="5">
    <source>
        <dbReference type="ARBA" id="ARBA00022679"/>
    </source>
</evidence>
<evidence type="ECO:0000259" key="15">
    <source>
        <dbReference type="PROSITE" id="PS50885"/>
    </source>
</evidence>
<organism evidence="16 17">
    <name type="scientific">Luteimonas terricola</name>
    <dbReference type="NCBI Taxonomy" id="645597"/>
    <lineage>
        <taxon>Bacteria</taxon>
        <taxon>Pseudomonadati</taxon>
        <taxon>Pseudomonadota</taxon>
        <taxon>Gammaproteobacteria</taxon>
        <taxon>Lysobacterales</taxon>
        <taxon>Lysobacteraceae</taxon>
        <taxon>Luteimonas</taxon>
    </lineage>
</organism>
<dbReference type="InterPro" id="IPR036097">
    <property type="entry name" value="HisK_dim/P_sf"/>
</dbReference>
<dbReference type="PANTHER" id="PTHR45436:SF14">
    <property type="entry name" value="SENSOR PROTEIN QSEC"/>
    <property type="match status" value="1"/>
</dbReference>
<evidence type="ECO:0000256" key="2">
    <source>
        <dbReference type="ARBA" id="ARBA00004141"/>
    </source>
</evidence>
<comment type="caution">
    <text evidence="16">The sequence shown here is derived from an EMBL/GenBank/DDBJ whole genome shotgun (WGS) entry which is preliminary data.</text>
</comment>
<evidence type="ECO:0000313" key="16">
    <source>
        <dbReference type="EMBL" id="GGK05855.1"/>
    </source>
</evidence>
<dbReference type="Pfam" id="PF00512">
    <property type="entry name" value="HisKA"/>
    <property type="match status" value="1"/>
</dbReference>
<dbReference type="PROSITE" id="PS50109">
    <property type="entry name" value="HIS_KIN"/>
    <property type="match status" value="1"/>
</dbReference>